<reference evidence="2" key="2">
    <citation type="submission" date="2023-06" db="EMBL/GenBank/DDBJ databases">
        <title>Black Yeasts Isolated from many extreme environments.</title>
        <authorList>
            <person name="Coleine C."/>
            <person name="Stajich J.E."/>
            <person name="Selbmann L."/>
        </authorList>
    </citation>
    <scope>NUCLEOTIDE SEQUENCE</scope>
    <source>
        <strain evidence="2">CCFEE 5200</strain>
    </source>
</reference>
<gene>
    <name evidence="1" type="ORF">LTR82_017763</name>
    <name evidence="2" type="ORF">LTR91_026360</name>
</gene>
<dbReference type="AlphaFoldDB" id="A0AAN6F427"/>
<evidence type="ECO:0000313" key="2">
    <source>
        <dbReference type="EMBL" id="KAK0949555.1"/>
    </source>
</evidence>
<dbReference type="EMBL" id="JASUXU010000171">
    <property type="protein sequence ID" value="KAK0302784.1"/>
    <property type="molecule type" value="Genomic_DNA"/>
</dbReference>
<sequence>MIEMGDNALAEDCPLTVDYGAMANRTGRTSQESILAREALRNKAESLMMTFVEKLEEDQIEAMINTLFKKDGEEPDMREILVVALMRYMRETGTDGSSTNSIQAVIEMMHPFTDQIMVEIGHAIRDGSMSEDGNDIVMFFDTATGDE</sequence>
<protein>
    <submittedName>
        <fullName evidence="1">Uncharacterized protein</fullName>
    </submittedName>
</protein>
<accession>A0AAN6F427</accession>
<dbReference type="Proteomes" id="UP001168146">
    <property type="component" value="Unassembled WGS sequence"/>
</dbReference>
<proteinExistence type="predicted"/>
<reference evidence="1" key="1">
    <citation type="submission" date="2021-12" db="EMBL/GenBank/DDBJ databases">
        <title>Black yeast isolated from Biological Soil Crust.</title>
        <authorList>
            <person name="Kurbessoian T."/>
        </authorList>
    </citation>
    <scope>NUCLEOTIDE SEQUENCE</scope>
    <source>
        <strain evidence="1">CCFEE 5208</strain>
    </source>
</reference>
<dbReference type="EMBL" id="JAUJLE010001100">
    <property type="protein sequence ID" value="KAK0949555.1"/>
    <property type="molecule type" value="Genomic_DNA"/>
</dbReference>
<organism evidence="1 3">
    <name type="scientific">Friedmanniomyces endolithicus</name>
    <dbReference type="NCBI Taxonomy" id="329885"/>
    <lineage>
        <taxon>Eukaryota</taxon>
        <taxon>Fungi</taxon>
        <taxon>Dikarya</taxon>
        <taxon>Ascomycota</taxon>
        <taxon>Pezizomycotina</taxon>
        <taxon>Dothideomycetes</taxon>
        <taxon>Dothideomycetidae</taxon>
        <taxon>Mycosphaerellales</taxon>
        <taxon>Teratosphaeriaceae</taxon>
        <taxon>Friedmanniomyces</taxon>
    </lineage>
</organism>
<comment type="caution">
    <text evidence="1">The sequence shown here is derived from an EMBL/GenBank/DDBJ whole genome shotgun (WGS) entry which is preliminary data.</text>
</comment>
<keyword evidence="4" id="KW-1185">Reference proteome</keyword>
<name>A0AAN6F427_9PEZI</name>
<dbReference type="Proteomes" id="UP001175353">
    <property type="component" value="Unassembled WGS sequence"/>
</dbReference>
<evidence type="ECO:0000313" key="3">
    <source>
        <dbReference type="Proteomes" id="UP001168146"/>
    </source>
</evidence>
<evidence type="ECO:0000313" key="1">
    <source>
        <dbReference type="EMBL" id="KAK0302784.1"/>
    </source>
</evidence>
<evidence type="ECO:0000313" key="4">
    <source>
        <dbReference type="Proteomes" id="UP001175353"/>
    </source>
</evidence>